<evidence type="ECO:0000313" key="1">
    <source>
        <dbReference type="EMBL" id="EXX69166.1"/>
    </source>
</evidence>
<protein>
    <submittedName>
        <fullName evidence="2">Uncharacterized protein</fullName>
    </submittedName>
</protein>
<evidence type="ECO:0000313" key="2">
    <source>
        <dbReference type="EMBL" id="EXX79089.1"/>
    </source>
</evidence>
<reference evidence="2 3" key="1">
    <citation type="submission" date="2014-02" db="EMBL/GenBank/DDBJ databases">
        <title>Single nucleus genome sequencing reveals high similarity among nuclei of an endomycorrhizal fungus.</title>
        <authorList>
            <person name="Lin K."/>
            <person name="Geurts R."/>
            <person name="Zhang Z."/>
            <person name="Limpens E."/>
            <person name="Saunders D.G."/>
            <person name="Mu D."/>
            <person name="Pang E."/>
            <person name="Cao H."/>
            <person name="Cha H."/>
            <person name="Lin T."/>
            <person name="Zhou Q."/>
            <person name="Shang Y."/>
            <person name="Li Y."/>
            <person name="Ivanov S."/>
            <person name="Sharma T."/>
            <person name="Velzen R.V."/>
            <person name="Ruijter N.D."/>
            <person name="Aanen D.K."/>
            <person name="Win J."/>
            <person name="Kamoun S."/>
            <person name="Bisseling T."/>
            <person name="Huang S."/>
        </authorList>
    </citation>
    <scope>NUCLEOTIDE SEQUENCE [LARGE SCALE GENOMIC DNA]</scope>
    <source>
        <strain evidence="2">DAOM 197198w</strain>
        <strain evidence="3">DAOM197198w</strain>
    </source>
</reference>
<dbReference type="EMBL" id="JEMT01005834">
    <property type="protein sequence ID" value="EXX79089.1"/>
    <property type="molecule type" value="Genomic_DNA"/>
</dbReference>
<gene>
    <name evidence="2" type="ORF">RirG_008970</name>
    <name evidence="1" type="ORF">RirG_098450</name>
</gene>
<dbReference type="AlphaFoldDB" id="A0A015LHE0"/>
<comment type="caution">
    <text evidence="2">The sequence shown here is derived from an EMBL/GenBank/DDBJ whole genome shotgun (WGS) entry which is preliminary data.</text>
</comment>
<keyword evidence="3" id="KW-1185">Reference proteome</keyword>
<accession>A0A015LHE0</accession>
<evidence type="ECO:0000313" key="3">
    <source>
        <dbReference type="Proteomes" id="UP000022910"/>
    </source>
</evidence>
<dbReference type="HOGENOM" id="CLU_2886949_0_0_1"/>
<organism evidence="2 3">
    <name type="scientific">Rhizophagus irregularis (strain DAOM 197198w)</name>
    <name type="common">Glomus intraradices</name>
    <dbReference type="NCBI Taxonomy" id="1432141"/>
    <lineage>
        <taxon>Eukaryota</taxon>
        <taxon>Fungi</taxon>
        <taxon>Fungi incertae sedis</taxon>
        <taxon>Mucoromycota</taxon>
        <taxon>Glomeromycotina</taxon>
        <taxon>Glomeromycetes</taxon>
        <taxon>Glomerales</taxon>
        <taxon>Glomeraceae</taxon>
        <taxon>Rhizophagus</taxon>
    </lineage>
</organism>
<sequence length="64" mass="7036">MMVDELAGGRSLVRIITQVIGIGIEEAIQRLSKYSSPIKVISIPSSNENNDVEIDKKLLKVVLN</sequence>
<name>A0A015LHE0_RHIIW</name>
<dbReference type="Proteomes" id="UP000022910">
    <property type="component" value="Unassembled WGS sequence"/>
</dbReference>
<proteinExistence type="predicted"/>
<dbReference type="EMBL" id="JEMT01016926">
    <property type="protein sequence ID" value="EXX69166.1"/>
    <property type="molecule type" value="Genomic_DNA"/>
</dbReference>